<feature type="region of interest" description="Disordered" evidence="5">
    <location>
        <begin position="749"/>
        <end position="799"/>
    </location>
</feature>
<dbReference type="Proteomes" id="UP000799779">
    <property type="component" value="Unassembled WGS sequence"/>
</dbReference>
<gene>
    <name evidence="7" type="ORF">P154DRAFT_500811</name>
</gene>
<sequence>MRTSFAPSIVLRPSCAVLHGPVFWLAVLISSAMAQMPYNPTRILQNGTLLYVFQPAASSSAQFELGSIDVSSKVAAADLPYTTLNPSLPFLDASNPRAFTPILDNAGNMTVYTGDCAEGAKGAKVWNYMPNPSDKSGKGTWQQQGVRYDEDDKHVEAIGSNYLNAGMAFSGIVDGDGMDTSAYFFGGMCPTQNSGDDWQSAANYSNLMVTLEPLDDSTQTIDYQIGVSSSSRGPPIAEAGFTLTGLSPSFSNRSDGTLTQQQNFVLVGGHTSAAFINMSQVALFSLPEQGWTFIPILQPDTERSDLAVRADVQEVEPRSGHSAVLTPDGQQIVVFGGWIGDVQTPASPQLAVLNLGEGYGGLGAWEWTIPETSGSGLADGSGLYGHGAAMLPGGVMIITGGYSISKPSSKWRRAGQESNTRTMLFNVTSKSWITEYTPPATPSSSEPQQSGPLSKPSQKAGLGAGLGVGMAAILGLMVFYLWYTRRMKRQRETRESHLRELAMSAHRYNIEGIPSGIDGRGGHIDAGDYLDGGPNDAYFFPTAGQNATPGWRRSQGHDVERTGLLVEIPSPTRGLRRSLSGRQGHQLMAQRVRGAGDIHPIDELEEESEAEHANDKTPLNSQPEMEESAGKKRASIFENAPVLDPFTDTNRSSVTSQEQRELLLHSAPASPVREVAEDPTQGPSDWHLALAALLPRRYNPGTGRTSPTRSDRTESNLSDSSRSNFSSHSASGSLGRSMSMRSAAMLNHANNANPFTTPGASPTTRSHASNTEEEIRTRSITSVRSQTRPNTGSCDTDSFTTARSSFVKLQAEGEALLGGNPERARPGTSSTSNGSNTQTYQDTEPSMTRSGTVTPTVTEIPSRYGRERRKSWLGSVRRVLARSTTGGEPRTRSLTTSTPQLEAYHDDPTSPTLPSSPTHQPFPVSAPPRRAASDASFWQSKRGRQDWLDDELDENDPGKRWKRNSGDNWGAPEDEALAEKERRRRKWRERSTHLISLSDDEGLGLPPSRSPIRRDDLGSPPPQPGPNPLLSPAAAAVGLGIPDPTPDIRPSTPATLADEDDWDVEAAIERRVVQVMFTVPKTKLRVVNADVDRSSVLSLPRDDSGDRLDKQVASGSNSPSRVRDLAGRFELMTGAGSPGRSQRPSPSPSLTSLKVRKKGSGTTMAAAVAVAGSVKTPLAGTGTRRVSAGSLSVGEGMGMGVGKGG</sequence>
<dbReference type="GO" id="GO:0071944">
    <property type="term" value="C:cell periphery"/>
    <property type="evidence" value="ECO:0007669"/>
    <property type="project" value="UniProtKB-ARBA"/>
</dbReference>
<feature type="transmembrane region" description="Helical" evidence="6">
    <location>
        <begin position="462"/>
        <end position="483"/>
    </location>
</feature>
<proteinExistence type="predicted"/>
<feature type="region of interest" description="Disordered" evidence="5">
    <location>
        <begin position="816"/>
        <end position="1057"/>
    </location>
</feature>
<feature type="compositionally biased region" description="Polar residues" evidence="5">
    <location>
        <begin position="749"/>
        <end position="769"/>
    </location>
</feature>
<evidence type="ECO:0000313" key="7">
    <source>
        <dbReference type="EMBL" id="KAF1995043.1"/>
    </source>
</evidence>
<keyword evidence="8" id="KW-1185">Reference proteome</keyword>
<feature type="region of interest" description="Disordered" evidence="5">
    <location>
        <begin position="435"/>
        <end position="458"/>
    </location>
</feature>
<evidence type="ECO:0000256" key="4">
    <source>
        <dbReference type="ARBA" id="ARBA00023136"/>
    </source>
</evidence>
<feature type="compositionally biased region" description="Low complexity" evidence="5">
    <location>
        <begin position="909"/>
        <end position="937"/>
    </location>
</feature>
<feature type="compositionally biased region" description="Polar residues" evidence="5">
    <location>
        <begin position="778"/>
        <end position="799"/>
    </location>
</feature>
<evidence type="ECO:0000256" key="5">
    <source>
        <dbReference type="SAM" id="MobiDB-lite"/>
    </source>
</evidence>
<dbReference type="InterPro" id="IPR015915">
    <property type="entry name" value="Kelch-typ_b-propeller"/>
</dbReference>
<evidence type="ECO:0000256" key="3">
    <source>
        <dbReference type="ARBA" id="ARBA00022989"/>
    </source>
</evidence>
<dbReference type="OrthoDB" id="205993at2759"/>
<evidence type="ECO:0008006" key="9">
    <source>
        <dbReference type="Google" id="ProtNLM"/>
    </source>
</evidence>
<comment type="subcellular location">
    <subcellularLocation>
        <location evidence="1">Membrane</location>
        <topology evidence="1">Single-pass membrane protein</topology>
    </subcellularLocation>
</comment>
<dbReference type="GO" id="GO:0016020">
    <property type="term" value="C:membrane"/>
    <property type="evidence" value="ECO:0007669"/>
    <property type="project" value="UniProtKB-SubCell"/>
</dbReference>
<feature type="region of interest" description="Disordered" evidence="5">
    <location>
        <begin position="606"/>
        <end position="661"/>
    </location>
</feature>
<dbReference type="AlphaFoldDB" id="A0A6A5VZU3"/>
<feature type="compositionally biased region" description="Low complexity" evidence="5">
    <location>
        <begin position="827"/>
        <end position="839"/>
    </location>
</feature>
<keyword evidence="4 6" id="KW-0472">Membrane</keyword>
<feature type="compositionally biased region" description="Polar residues" evidence="5">
    <location>
        <begin position="647"/>
        <end position="657"/>
    </location>
</feature>
<evidence type="ECO:0000256" key="2">
    <source>
        <dbReference type="ARBA" id="ARBA00022692"/>
    </source>
</evidence>
<name>A0A6A5VZU3_9PLEO</name>
<feature type="compositionally biased region" description="Polar residues" evidence="5">
    <location>
        <begin position="840"/>
        <end position="859"/>
    </location>
</feature>
<dbReference type="EMBL" id="ML977646">
    <property type="protein sequence ID" value="KAF1995043.1"/>
    <property type="molecule type" value="Genomic_DNA"/>
</dbReference>
<feature type="compositionally biased region" description="Polar residues" evidence="5">
    <location>
        <begin position="442"/>
        <end position="457"/>
    </location>
</feature>
<feature type="compositionally biased region" description="Low complexity" evidence="5">
    <location>
        <begin position="715"/>
        <end position="737"/>
    </location>
</feature>
<feature type="compositionally biased region" description="Pro residues" evidence="5">
    <location>
        <begin position="1019"/>
        <end position="1029"/>
    </location>
</feature>
<feature type="compositionally biased region" description="Basic and acidic residues" evidence="5">
    <location>
        <begin position="1101"/>
        <end position="1110"/>
    </location>
</feature>
<reference evidence="7" key="1">
    <citation type="journal article" date="2020" name="Stud. Mycol.">
        <title>101 Dothideomycetes genomes: a test case for predicting lifestyles and emergence of pathogens.</title>
        <authorList>
            <person name="Haridas S."/>
            <person name="Albert R."/>
            <person name="Binder M."/>
            <person name="Bloem J."/>
            <person name="Labutti K."/>
            <person name="Salamov A."/>
            <person name="Andreopoulos B."/>
            <person name="Baker S."/>
            <person name="Barry K."/>
            <person name="Bills G."/>
            <person name="Bluhm B."/>
            <person name="Cannon C."/>
            <person name="Castanera R."/>
            <person name="Culley D."/>
            <person name="Daum C."/>
            <person name="Ezra D."/>
            <person name="Gonzalez J."/>
            <person name="Henrissat B."/>
            <person name="Kuo A."/>
            <person name="Liang C."/>
            <person name="Lipzen A."/>
            <person name="Lutzoni F."/>
            <person name="Magnuson J."/>
            <person name="Mondo S."/>
            <person name="Nolan M."/>
            <person name="Ohm R."/>
            <person name="Pangilinan J."/>
            <person name="Park H.-J."/>
            <person name="Ramirez L."/>
            <person name="Alfaro M."/>
            <person name="Sun H."/>
            <person name="Tritt A."/>
            <person name="Yoshinaga Y."/>
            <person name="Zwiers L.-H."/>
            <person name="Turgeon B."/>
            <person name="Goodwin S."/>
            <person name="Spatafora J."/>
            <person name="Crous P."/>
            <person name="Grigoriev I."/>
        </authorList>
    </citation>
    <scope>NUCLEOTIDE SEQUENCE</scope>
    <source>
        <strain evidence="7">CBS 123094</strain>
    </source>
</reference>
<evidence type="ECO:0000313" key="8">
    <source>
        <dbReference type="Proteomes" id="UP000799779"/>
    </source>
</evidence>
<accession>A0A6A5VZU3</accession>
<dbReference type="PANTHER" id="PTHR15549:SF27">
    <property type="entry name" value="CHITIN-BINDING TYPE-1 DOMAIN-CONTAINING PROTEIN"/>
    <property type="match status" value="1"/>
</dbReference>
<evidence type="ECO:0000256" key="1">
    <source>
        <dbReference type="ARBA" id="ARBA00004167"/>
    </source>
</evidence>
<feature type="compositionally biased region" description="Gly residues" evidence="5">
    <location>
        <begin position="1195"/>
        <end position="1205"/>
    </location>
</feature>
<dbReference type="SUPFAM" id="SSF50965">
    <property type="entry name" value="Galactose oxidase, central domain"/>
    <property type="match status" value="1"/>
</dbReference>
<organism evidence="7 8">
    <name type="scientific">Amniculicola lignicola CBS 123094</name>
    <dbReference type="NCBI Taxonomy" id="1392246"/>
    <lineage>
        <taxon>Eukaryota</taxon>
        <taxon>Fungi</taxon>
        <taxon>Dikarya</taxon>
        <taxon>Ascomycota</taxon>
        <taxon>Pezizomycotina</taxon>
        <taxon>Dothideomycetes</taxon>
        <taxon>Pleosporomycetidae</taxon>
        <taxon>Pleosporales</taxon>
        <taxon>Amniculicolaceae</taxon>
        <taxon>Amniculicola</taxon>
    </lineage>
</organism>
<feature type="region of interest" description="Disordered" evidence="5">
    <location>
        <begin position="1101"/>
        <end position="1158"/>
    </location>
</feature>
<keyword evidence="2 6" id="KW-0812">Transmembrane</keyword>
<dbReference type="PANTHER" id="PTHR15549">
    <property type="entry name" value="PAIRED IMMUNOGLOBULIN-LIKE TYPE 2 RECEPTOR"/>
    <property type="match status" value="1"/>
</dbReference>
<dbReference type="InterPro" id="IPR011043">
    <property type="entry name" value="Gal_Oxase/kelch_b-propeller"/>
</dbReference>
<evidence type="ECO:0000256" key="6">
    <source>
        <dbReference type="SAM" id="Phobius"/>
    </source>
</evidence>
<dbReference type="Gene3D" id="2.120.10.80">
    <property type="entry name" value="Kelch-type beta propeller"/>
    <property type="match status" value="1"/>
</dbReference>
<feature type="compositionally biased region" description="Polar residues" evidence="5">
    <location>
        <begin position="882"/>
        <end position="900"/>
    </location>
</feature>
<dbReference type="InterPro" id="IPR051694">
    <property type="entry name" value="Immunoregulatory_rcpt-like"/>
</dbReference>
<feature type="region of interest" description="Disordered" evidence="5">
    <location>
        <begin position="697"/>
        <end position="737"/>
    </location>
</feature>
<protein>
    <recommendedName>
        <fullName evidence="9">Galactose oxidase</fullName>
    </recommendedName>
</protein>
<feature type="region of interest" description="Disordered" evidence="5">
    <location>
        <begin position="1178"/>
        <end position="1205"/>
    </location>
</feature>
<keyword evidence="3 6" id="KW-1133">Transmembrane helix</keyword>